<name>A0A9D2SP61_9FIRM</name>
<dbReference type="Gene3D" id="3.40.50.720">
    <property type="entry name" value="NAD(P)-binding Rossmann-like Domain"/>
    <property type="match status" value="1"/>
</dbReference>
<evidence type="ECO:0000313" key="2">
    <source>
        <dbReference type="EMBL" id="HJC22215.1"/>
    </source>
</evidence>
<dbReference type="SUPFAM" id="SSF55347">
    <property type="entry name" value="Glyceraldehyde-3-phosphate dehydrogenase-like, C-terminal domain"/>
    <property type="match status" value="1"/>
</dbReference>
<comment type="caution">
    <text evidence="2">The sequence shown here is derived from an EMBL/GenBank/DDBJ whole genome shotgun (WGS) entry which is preliminary data.</text>
</comment>
<feature type="domain" description="Gfo/Idh/MocA-like oxidoreductase N-terminal" evidence="1">
    <location>
        <begin position="4"/>
        <end position="127"/>
    </location>
</feature>
<accession>A0A9D2SP61</accession>
<dbReference type="InterPro" id="IPR000683">
    <property type="entry name" value="Gfo/Idh/MocA-like_OxRdtase_N"/>
</dbReference>
<dbReference type="PANTHER" id="PTHR43249:SF1">
    <property type="entry name" value="D-GLUCOSIDE 3-DEHYDROGENASE"/>
    <property type="match status" value="1"/>
</dbReference>
<gene>
    <name evidence="2" type="ORF">H9761_00740</name>
</gene>
<dbReference type="Proteomes" id="UP000823891">
    <property type="component" value="Unassembled WGS sequence"/>
</dbReference>
<reference evidence="2" key="2">
    <citation type="submission" date="2021-04" db="EMBL/GenBank/DDBJ databases">
        <authorList>
            <person name="Gilroy R."/>
        </authorList>
    </citation>
    <scope>NUCLEOTIDE SEQUENCE</scope>
    <source>
        <strain evidence="2">USAMLcec2-132</strain>
    </source>
</reference>
<dbReference type="InterPro" id="IPR052515">
    <property type="entry name" value="Gfo/Idh/MocA_Oxidoreductase"/>
</dbReference>
<dbReference type="Gene3D" id="3.30.360.10">
    <property type="entry name" value="Dihydrodipicolinate Reductase, domain 2"/>
    <property type="match status" value="1"/>
</dbReference>
<dbReference type="PANTHER" id="PTHR43249">
    <property type="entry name" value="UDP-N-ACETYL-2-AMINO-2-DEOXY-D-GLUCURONATE OXIDASE"/>
    <property type="match status" value="1"/>
</dbReference>
<evidence type="ECO:0000313" key="3">
    <source>
        <dbReference type="Proteomes" id="UP000823891"/>
    </source>
</evidence>
<evidence type="ECO:0000259" key="1">
    <source>
        <dbReference type="Pfam" id="PF01408"/>
    </source>
</evidence>
<sequence length="395" mass="45335">MKGISVLMVGIGGFAGAYLKKLLYDPHWARFRITGAVDPYAQRSEFKEELVRRGIPIYDTLEEFYRVHTAQLALLVTPVYLHAQQARYCMEHGSDVLCEKPLCTTWEDAKAMMEARDRTGRKLAVGFQWSFSEGILKWKEDIRNGLYGDIRRIKTIVYFPRTLDYYHRGTGWAGKRRLDSGEWILDSVASNAAAHYLHNMLFLTGDRIDRSAEPEVMEAEVYRANPIEMFDTCALRIRTRDGVELLFYATHAVPKDQERPPEIVMEAEKGQVTLDYEQGKEILSGHLDDGRTIGYERPGADDMRKLFCMASAIRENLPIPCVPETTLPHLKCILALADSFPETPAFPEKYISYSEKTRQYTCKGLAQTLDECWREWKLPGEGLAVWGKKPHEIYF</sequence>
<reference evidence="2" key="1">
    <citation type="journal article" date="2021" name="PeerJ">
        <title>Extensive microbial diversity within the chicken gut microbiome revealed by metagenomics and culture.</title>
        <authorList>
            <person name="Gilroy R."/>
            <person name="Ravi A."/>
            <person name="Getino M."/>
            <person name="Pursley I."/>
            <person name="Horton D.L."/>
            <person name="Alikhan N.F."/>
            <person name="Baker D."/>
            <person name="Gharbi K."/>
            <person name="Hall N."/>
            <person name="Watson M."/>
            <person name="Adriaenssens E.M."/>
            <person name="Foster-Nyarko E."/>
            <person name="Jarju S."/>
            <person name="Secka A."/>
            <person name="Antonio M."/>
            <person name="Oren A."/>
            <person name="Chaudhuri R.R."/>
            <person name="La Ragione R."/>
            <person name="Hildebrand F."/>
            <person name="Pallen M.J."/>
        </authorList>
    </citation>
    <scope>NUCLEOTIDE SEQUENCE</scope>
    <source>
        <strain evidence="2">USAMLcec2-132</strain>
    </source>
</reference>
<protein>
    <submittedName>
        <fullName evidence="2">Gfo/Idh/MocA family oxidoreductase</fullName>
    </submittedName>
</protein>
<dbReference type="EMBL" id="DWWS01000006">
    <property type="protein sequence ID" value="HJC22215.1"/>
    <property type="molecule type" value="Genomic_DNA"/>
</dbReference>
<dbReference type="GO" id="GO:0000166">
    <property type="term" value="F:nucleotide binding"/>
    <property type="evidence" value="ECO:0007669"/>
    <property type="project" value="InterPro"/>
</dbReference>
<proteinExistence type="predicted"/>
<dbReference type="SUPFAM" id="SSF51735">
    <property type="entry name" value="NAD(P)-binding Rossmann-fold domains"/>
    <property type="match status" value="1"/>
</dbReference>
<dbReference type="AlphaFoldDB" id="A0A9D2SP61"/>
<dbReference type="Pfam" id="PF01408">
    <property type="entry name" value="GFO_IDH_MocA"/>
    <property type="match status" value="1"/>
</dbReference>
<dbReference type="InterPro" id="IPR036291">
    <property type="entry name" value="NAD(P)-bd_dom_sf"/>
</dbReference>
<organism evidence="2 3">
    <name type="scientific">Candidatus Eisenbergiella merdavium</name>
    <dbReference type="NCBI Taxonomy" id="2838551"/>
    <lineage>
        <taxon>Bacteria</taxon>
        <taxon>Bacillati</taxon>
        <taxon>Bacillota</taxon>
        <taxon>Clostridia</taxon>
        <taxon>Lachnospirales</taxon>
        <taxon>Lachnospiraceae</taxon>
        <taxon>Eisenbergiella</taxon>
    </lineage>
</organism>